<dbReference type="EMBL" id="MCFJ01000015">
    <property type="protein sequence ID" value="ORY58898.1"/>
    <property type="molecule type" value="Genomic_DNA"/>
</dbReference>
<reference evidence="3 4" key="1">
    <citation type="submission" date="2016-07" db="EMBL/GenBank/DDBJ databases">
        <title>Pervasive Adenine N6-methylation of Active Genes in Fungi.</title>
        <authorList>
            <consortium name="DOE Joint Genome Institute"/>
            <person name="Mondo S.J."/>
            <person name="Dannebaum R.O."/>
            <person name="Kuo R.C."/>
            <person name="Labutti K."/>
            <person name="Haridas S."/>
            <person name="Kuo A."/>
            <person name="Salamov A."/>
            <person name="Ahrendt S.R."/>
            <person name="Lipzen A."/>
            <person name="Sullivan W."/>
            <person name="Andreopoulos W.B."/>
            <person name="Clum A."/>
            <person name="Lindquist E."/>
            <person name="Daum C."/>
            <person name="Ramamoorthy G.K."/>
            <person name="Gryganskyi A."/>
            <person name="Culley D."/>
            <person name="Magnuson J.K."/>
            <person name="James T.Y."/>
            <person name="O'Malley M.A."/>
            <person name="Stajich J.E."/>
            <person name="Spatafora J.W."/>
            <person name="Visel A."/>
            <person name="Grigoriev I.V."/>
        </authorList>
    </citation>
    <scope>NUCLEOTIDE SEQUENCE [LARGE SCALE GENOMIC DNA]</scope>
    <source>
        <strain evidence="3 4">CBS 129021</strain>
    </source>
</reference>
<dbReference type="STRING" id="1141098.A0A1Y2DI39"/>
<dbReference type="Pfam" id="PF07859">
    <property type="entry name" value="Abhydrolase_3"/>
    <property type="match status" value="1"/>
</dbReference>
<dbReference type="Gene3D" id="3.40.50.1820">
    <property type="entry name" value="alpha/beta hydrolase"/>
    <property type="match status" value="1"/>
</dbReference>
<keyword evidence="1 3" id="KW-0378">Hydrolase</keyword>
<dbReference type="GO" id="GO:0016787">
    <property type="term" value="F:hydrolase activity"/>
    <property type="evidence" value="ECO:0007669"/>
    <property type="project" value="UniProtKB-KW"/>
</dbReference>
<dbReference type="SUPFAM" id="SSF53474">
    <property type="entry name" value="alpha/beta-Hydrolases"/>
    <property type="match status" value="1"/>
</dbReference>
<evidence type="ECO:0000313" key="3">
    <source>
        <dbReference type="EMBL" id="ORY58898.1"/>
    </source>
</evidence>
<dbReference type="Proteomes" id="UP000193689">
    <property type="component" value="Unassembled WGS sequence"/>
</dbReference>
<dbReference type="InterPro" id="IPR050300">
    <property type="entry name" value="GDXG_lipolytic_enzyme"/>
</dbReference>
<dbReference type="GeneID" id="63775020"/>
<sequence length="312" mass="34543">MMYGTKPRLSILETLGMVLLLVFMVPPQLGLNITRCLFLAWQRGISLRYYVTCAANRVFLGGFSPRQLQNLVAPSAQTYAKWVKRKLQRAGKSNDAFILHRVHYDVHPLTSCGGSMMWIGDRKKATKFVLFFHGGGYITPLLQGHVEWCWQAYVVAGQEVGVEVAVCVLEYTLIPAARYPHQLIQATTAFNEMLRLGIKPGDIIIGGDSAGGNLATQLLGHLMTPHPTTPPVNLVEPLRGVFLVSPFVSHDTDTPSHRINKNIDMLPPVIAVDLPRQLLSEGPWELERRQGQGGYQLVRYGRGAGGAERPGH</sequence>
<accession>A0A1Y2DI39</accession>
<evidence type="ECO:0000313" key="4">
    <source>
        <dbReference type="Proteomes" id="UP000193689"/>
    </source>
</evidence>
<name>A0A1Y2DI39_9PEZI</name>
<gene>
    <name evidence="3" type="ORF">BCR38DRAFT_413217</name>
</gene>
<dbReference type="OrthoDB" id="2152029at2759"/>
<dbReference type="PANTHER" id="PTHR48081">
    <property type="entry name" value="AB HYDROLASE SUPERFAMILY PROTEIN C4A8.06C"/>
    <property type="match status" value="1"/>
</dbReference>
<comment type="caution">
    <text evidence="3">The sequence shown here is derived from an EMBL/GenBank/DDBJ whole genome shotgun (WGS) entry which is preliminary data.</text>
</comment>
<evidence type="ECO:0000256" key="1">
    <source>
        <dbReference type="ARBA" id="ARBA00022801"/>
    </source>
</evidence>
<dbReference type="RefSeq" id="XP_040711710.1">
    <property type="nucleotide sequence ID" value="XM_040858808.1"/>
</dbReference>
<proteinExistence type="predicted"/>
<dbReference type="InParanoid" id="A0A1Y2DI39"/>
<evidence type="ECO:0000259" key="2">
    <source>
        <dbReference type="Pfam" id="PF07859"/>
    </source>
</evidence>
<feature type="domain" description="Alpha/beta hydrolase fold-3" evidence="2">
    <location>
        <begin position="129"/>
        <end position="262"/>
    </location>
</feature>
<protein>
    <submittedName>
        <fullName evidence="3">Alpha/Beta hydrolase protein</fullName>
    </submittedName>
</protein>
<dbReference type="AlphaFoldDB" id="A0A1Y2DI39"/>
<dbReference type="InterPro" id="IPR029058">
    <property type="entry name" value="AB_hydrolase_fold"/>
</dbReference>
<dbReference type="PANTHER" id="PTHR48081:SF31">
    <property type="entry name" value="STERYL ACETYL HYDROLASE MUG81-RELATED"/>
    <property type="match status" value="1"/>
</dbReference>
<keyword evidence="4" id="KW-1185">Reference proteome</keyword>
<dbReference type="InterPro" id="IPR013094">
    <property type="entry name" value="AB_hydrolase_3"/>
</dbReference>
<organism evidence="3 4">
    <name type="scientific">Pseudomassariella vexata</name>
    <dbReference type="NCBI Taxonomy" id="1141098"/>
    <lineage>
        <taxon>Eukaryota</taxon>
        <taxon>Fungi</taxon>
        <taxon>Dikarya</taxon>
        <taxon>Ascomycota</taxon>
        <taxon>Pezizomycotina</taxon>
        <taxon>Sordariomycetes</taxon>
        <taxon>Xylariomycetidae</taxon>
        <taxon>Amphisphaeriales</taxon>
        <taxon>Pseudomassariaceae</taxon>
        <taxon>Pseudomassariella</taxon>
    </lineage>
</organism>